<feature type="binding site" evidence="16">
    <location>
        <position position="174"/>
    </location>
    <ligand>
        <name>Zn(2+)</name>
        <dbReference type="ChEBI" id="CHEBI:29105"/>
        <note>catalytic</note>
    </ligand>
</feature>
<feature type="transmembrane region" description="Helical" evidence="14">
    <location>
        <begin position="20"/>
        <end position="41"/>
    </location>
</feature>
<feature type="transmembrane region" description="Helical" evidence="14">
    <location>
        <begin position="146"/>
        <end position="168"/>
    </location>
</feature>
<keyword evidence="12" id="KW-0129">CBS domain</keyword>
<accession>A0A919P0F9</accession>
<organism evidence="18 19">
    <name type="scientific">Cellulomonas chitinilytica</name>
    <dbReference type="NCBI Taxonomy" id="398759"/>
    <lineage>
        <taxon>Bacteria</taxon>
        <taxon>Bacillati</taxon>
        <taxon>Actinomycetota</taxon>
        <taxon>Actinomycetes</taxon>
        <taxon>Micrococcales</taxon>
        <taxon>Cellulomonadaceae</taxon>
        <taxon>Cellulomonas</taxon>
    </lineage>
</organism>
<keyword evidence="4 14" id="KW-0645">Protease</keyword>
<evidence type="ECO:0000256" key="2">
    <source>
        <dbReference type="ARBA" id="ARBA00007931"/>
    </source>
</evidence>
<keyword evidence="8 14" id="KW-0378">Hydrolase</keyword>
<evidence type="ECO:0000256" key="4">
    <source>
        <dbReference type="ARBA" id="ARBA00022670"/>
    </source>
</evidence>
<dbReference type="InterPro" id="IPR016483">
    <property type="entry name" value="UCP006404_Pept_M50_CBS"/>
</dbReference>
<dbReference type="Pfam" id="PF02163">
    <property type="entry name" value="Peptidase_M50"/>
    <property type="match status" value="2"/>
</dbReference>
<feature type="binding site" evidence="16">
    <location>
        <position position="73"/>
    </location>
    <ligand>
        <name>Zn(2+)</name>
        <dbReference type="ChEBI" id="CHEBI:29105"/>
        <note>catalytic</note>
    </ligand>
</feature>
<keyword evidence="6 14" id="KW-0479">Metal-binding</keyword>
<evidence type="ECO:0000256" key="6">
    <source>
        <dbReference type="ARBA" id="ARBA00022723"/>
    </source>
</evidence>
<name>A0A919P0F9_9CELL</name>
<dbReference type="InterPro" id="IPR008915">
    <property type="entry name" value="Peptidase_M50"/>
</dbReference>
<dbReference type="PANTHER" id="PTHR39188">
    <property type="entry name" value="MEMBRANE-ASSOCIATED ZINC METALLOPROTEASE M50B"/>
    <property type="match status" value="1"/>
</dbReference>
<feature type="domain" description="Peptidase M50" evidence="17">
    <location>
        <begin position="150"/>
        <end position="190"/>
    </location>
</feature>
<dbReference type="Proteomes" id="UP000632740">
    <property type="component" value="Unassembled WGS sequence"/>
</dbReference>
<evidence type="ECO:0000259" key="17">
    <source>
        <dbReference type="Pfam" id="PF02163"/>
    </source>
</evidence>
<proteinExistence type="inferred from homology"/>
<dbReference type="AlphaFoldDB" id="A0A919P0F9"/>
<dbReference type="GO" id="GO:0005886">
    <property type="term" value="C:plasma membrane"/>
    <property type="evidence" value="ECO:0007669"/>
    <property type="project" value="UniProtKB-SubCell"/>
</dbReference>
<evidence type="ECO:0000256" key="5">
    <source>
        <dbReference type="ARBA" id="ARBA00022692"/>
    </source>
</evidence>
<comment type="cofactor">
    <cofactor evidence="14 16">
        <name>Zn(2+)</name>
        <dbReference type="ChEBI" id="CHEBI:29105"/>
    </cofactor>
    <text evidence="14 16">Binds 1 zinc ion per subunit.</text>
</comment>
<feature type="transmembrane region" description="Helical" evidence="14">
    <location>
        <begin position="196"/>
        <end position="216"/>
    </location>
</feature>
<keyword evidence="13 14" id="KW-0472">Membrane</keyword>
<evidence type="ECO:0000313" key="19">
    <source>
        <dbReference type="Proteomes" id="UP000632740"/>
    </source>
</evidence>
<evidence type="ECO:0000256" key="13">
    <source>
        <dbReference type="ARBA" id="ARBA00023136"/>
    </source>
</evidence>
<evidence type="ECO:0000256" key="7">
    <source>
        <dbReference type="ARBA" id="ARBA00022737"/>
    </source>
</evidence>
<feature type="binding site" evidence="16">
    <location>
        <position position="77"/>
    </location>
    <ligand>
        <name>Zn(2+)</name>
        <dbReference type="ChEBI" id="CHEBI:29105"/>
        <note>catalytic</note>
    </ligand>
</feature>
<feature type="transmembrane region" description="Helical" evidence="14">
    <location>
        <begin position="113"/>
        <end position="134"/>
    </location>
</feature>
<evidence type="ECO:0000256" key="1">
    <source>
        <dbReference type="ARBA" id="ARBA00004651"/>
    </source>
</evidence>
<keyword evidence="5 14" id="KW-0812">Transmembrane</keyword>
<evidence type="ECO:0000256" key="10">
    <source>
        <dbReference type="ARBA" id="ARBA00022989"/>
    </source>
</evidence>
<comment type="subcellular location">
    <subcellularLocation>
        <location evidence="1 14">Cell membrane</location>
        <topology evidence="1 14">Multi-pass membrane protein</topology>
    </subcellularLocation>
</comment>
<keyword evidence="11 14" id="KW-0482">Metalloprotease</keyword>
<comment type="similarity">
    <text evidence="2 14">Belongs to the peptidase M50B family.</text>
</comment>
<keyword evidence="9 14" id="KW-0862">Zinc</keyword>
<evidence type="ECO:0000256" key="15">
    <source>
        <dbReference type="PIRSR" id="PIRSR006404-1"/>
    </source>
</evidence>
<dbReference type="PANTHER" id="PTHR39188:SF3">
    <property type="entry name" value="STAGE IV SPORULATION PROTEIN FB"/>
    <property type="match status" value="1"/>
</dbReference>
<evidence type="ECO:0000256" key="3">
    <source>
        <dbReference type="ARBA" id="ARBA00022475"/>
    </source>
</evidence>
<evidence type="ECO:0000256" key="11">
    <source>
        <dbReference type="ARBA" id="ARBA00023049"/>
    </source>
</evidence>
<feature type="domain" description="Peptidase M50" evidence="17">
    <location>
        <begin position="62"/>
        <end position="134"/>
    </location>
</feature>
<feature type="active site" evidence="15">
    <location>
        <position position="74"/>
    </location>
</feature>
<sequence>MSTPPPARRTSGWVIGRAAGAPIILAPSWLLAALVLTLLFAPTVRSRIGDVGAGVYVVALVFVVLLFASVLVHELAHGLVARARGQQPHEFVLTLWGGHTSFGGAAPTPATSALIAVVGPLANLVLGGVFLVAARAVDATSSGEPGITSLLLYSGAITNGFVGLFNLVPGLPLDGGRVLEAVVWAATKDRHTGTVVAGWCGRVVAVGVFAWALLLPLVQGYQPNIGEVLWAALIGAFLWSGASGAVRGGKAQRAVDQVTFATVGRRAATVGHADSVARAGAAAAAAGAQEVVVLSPDGRPAAYVDRAAAASVPAEAAGTTPVTAVAVPLPVGAVVDASLTGSALVQAVGQATRLAPVVAATVDGRVVGLIRATDVIAAIRS</sequence>
<evidence type="ECO:0000256" key="14">
    <source>
        <dbReference type="PIRNR" id="PIRNR006404"/>
    </source>
</evidence>
<feature type="transmembrane region" description="Helical" evidence="14">
    <location>
        <begin position="228"/>
        <end position="246"/>
    </location>
</feature>
<comment type="caution">
    <text evidence="18">The sequence shown here is derived from an EMBL/GenBank/DDBJ whole genome shotgun (WGS) entry which is preliminary data.</text>
</comment>
<keyword evidence="3 14" id="KW-1003">Cell membrane</keyword>
<keyword evidence="10 14" id="KW-1133">Transmembrane helix</keyword>
<evidence type="ECO:0000313" key="18">
    <source>
        <dbReference type="EMBL" id="GIG21033.1"/>
    </source>
</evidence>
<keyword evidence="19" id="KW-1185">Reference proteome</keyword>
<evidence type="ECO:0000256" key="8">
    <source>
        <dbReference type="ARBA" id="ARBA00022801"/>
    </source>
</evidence>
<feature type="transmembrane region" description="Helical" evidence="14">
    <location>
        <begin position="53"/>
        <end position="72"/>
    </location>
</feature>
<dbReference type="EMBL" id="BONK01000005">
    <property type="protein sequence ID" value="GIG21033.1"/>
    <property type="molecule type" value="Genomic_DNA"/>
</dbReference>
<keyword evidence="7" id="KW-0677">Repeat</keyword>
<evidence type="ECO:0000256" key="12">
    <source>
        <dbReference type="ARBA" id="ARBA00023122"/>
    </source>
</evidence>
<gene>
    <name evidence="18" type="ORF">Cch01nite_17570</name>
</gene>
<dbReference type="PIRSF" id="PIRSF006404">
    <property type="entry name" value="UCP006404_Pept_M50_CBS"/>
    <property type="match status" value="1"/>
</dbReference>
<evidence type="ECO:0000256" key="16">
    <source>
        <dbReference type="PIRSR" id="PIRSR006404-2"/>
    </source>
</evidence>
<dbReference type="GO" id="GO:0006508">
    <property type="term" value="P:proteolysis"/>
    <property type="evidence" value="ECO:0007669"/>
    <property type="project" value="UniProtKB-KW"/>
</dbReference>
<dbReference type="RefSeq" id="WP_203751538.1">
    <property type="nucleotide sequence ID" value="NZ_BONK01000005.1"/>
</dbReference>
<dbReference type="GO" id="GO:0008237">
    <property type="term" value="F:metallopeptidase activity"/>
    <property type="evidence" value="ECO:0007669"/>
    <property type="project" value="UniProtKB-UniRule"/>
</dbReference>
<reference evidence="18" key="1">
    <citation type="submission" date="2021-01" db="EMBL/GenBank/DDBJ databases">
        <title>Whole genome shotgun sequence of Cellulomonas chitinilytica NBRC 110799.</title>
        <authorList>
            <person name="Komaki H."/>
            <person name="Tamura T."/>
        </authorList>
    </citation>
    <scope>NUCLEOTIDE SEQUENCE</scope>
    <source>
        <strain evidence="18">NBRC 110799</strain>
    </source>
</reference>
<protein>
    <recommendedName>
        <fullName evidence="14">Zinc metalloprotease</fullName>
    </recommendedName>
</protein>
<evidence type="ECO:0000256" key="9">
    <source>
        <dbReference type="ARBA" id="ARBA00022833"/>
    </source>
</evidence>
<dbReference type="GO" id="GO:0046872">
    <property type="term" value="F:metal ion binding"/>
    <property type="evidence" value="ECO:0007669"/>
    <property type="project" value="UniProtKB-UniRule"/>
</dbReference>